<reference evidence="1 2" key="1">
    <citation type="submission" date="2023-10" db="EMBL/GenBank/DDBJ databases">
        <title>Phytobacter spp. The emergence of a new genus of hospital-origin enterobacteria encoding carbapenemases in Argentina.</title>
        <authorList>
            <person name="Vay C."/>
            <person name="Almuzara M."/>
            <person name="Traglia G.M."/>
            <person name="Campos J."/>
        </authorList>
    </citation>
    <scope>NUCLEOTIDE SEQUENCE [LARGE SCALE GENOMIC DNA]</scope>
    <source>
        <strain evidence="1 2">CVMA36</strain>
    </source>
</reference>
<dbReference type="Proteomes" id="UP001286589">
    <property type="component" value="Unassembled WGS sequence"/>
</dbReference>
<name>A0AB35RQC2_9ENTR</name>
<evidence type="ECO:0000313" key="2">
    <source>
        <dbReference type="Proteomes" id="UP001286589"/>
    </source>
</evidence>
<sequence length="76" mass="8389">MSKVVVVLLPGGTPQYLTVNDNDTTITWAVNQTQEGLSGLTLPIETYFCEGEELHFARYEPALNGAMVEPYFHLSA</sequence>
<keyword evidence="2" id="KW-1185">Reference proteome</keyword>
<dbReference type="RefSeq" id="WP_229220531.1">
    <property type="nucleotide sequence ID" value="NZ_JAWJAC010000007.1"/>
</dbReference>
<evidence type="ECO:0000313" key="1">
    <source>
        <dbReference type="EMBL" id="MDV2863609.1"/>
    </source>
</evidence>
<gene>
    <name evidence="1" type="ORF">R0H02_14180</name>
</gene>
<organism evidence="1 2">
    <name type="scientific">Phytobacter ursingii</name>
    <dbReference type="NCBI Taxonomy" id="1972431"/>
    <lineage>
        <taxon>Bacteria</taxon>
        <taxon>Pseudomonadati</taxon>
        <taxon>Pseudomonadota</taxon>
        <taxon>Gammaproteobacteria</taxon>
        <taxon>Enterobacterales</taxon>
        <taxon>Enterobacteriaceae</taxon>
        <taxon>Phytobacter</taxon>
    </lineage>
</organism>
<proteinExistence type="predicted"/>
<accession>A0AB35RQC2</accession>
<comment type="caution">
    <text evidence="1">The sequence shown here is derived from an EMBL/GenBank/DDBJ whole genome shotgun (WGS) entry which is preliminary data.</text>
</comment>
<protein>
    <submittedName>
        <fullName evidence="1">Uncharacterized protein</fullName>
    </submittedName>
</protein>
<dbReference type="AlphaFoldDB" id="A0AB35RQC2"/>
<dbReference type="EMBL" id="JAWJAC010000007">
    <property type="protein sequence ID" value="MDV2863609.1"/>
    <property type="molecule type" value="Genomic_DNA"/>
</dbReference>